<dbReference type="CDD" id="cd00801">
    <property type="entry name" value="INT_P4_C"/>
    <property type="match status" value="1"/>
</dbReference>
<dbReference type="GO" id="GO:0003677">
    <property type="term" value="F:DNA binding"/>
    <property type="evidence" value="ECO:0007669"/>
    <property type="project" value="UniProtKB-UniRule"/>
</dbReference>
<dbReference type="InterPro" id="IPR025166">
    <property type="entry name" value="Integrase_DNA_bind_dom"/>
</dbReference>
<evidence type="ECO:0000259" key="7">
    <source>
        <dbReference type="PROSITE" id="PS51900"/>
    </source>
</evidence>
<dbReference type="RefSeq" id="WP_092042836.1">
    <property type="nucleotide sequence ID" value="NZ_FOTK01000019.1"/>
</dbReference>
<dbReference type="Gene3D" id="3.30.160.390">
    <property type="entry name" value="Integrase, DNA-binding domain"/>
    <property type="match status" value="1"/>
</dbReference>
<keyword evidence="9" id="KW-1185">Reference proteome</keyword>
<organism evidence="8 9">
    <name type="scientific">Methylobacterium pseudosasicola</name>
    <dbReference type="NCBI Taxonomy" id="582667"/>
    <lineage>
        <taxon>Bacteria</taxon>
        <taxon>Pseudomonadati</taxon>
        <taxon>Pseudomonadota</taxon>
        <taxon>Alphaproteobacteria</taxon>
        <taxon>Hyphomicrobiales</taxon>
        <taxon>Methylobacteriaceae</taxon>
        <taxon>Methylobacterium</taxon>
    </lineage>
</organism>
<dbReference type="PROSITE" id="PS51900">
    <property type="entry name" value="CB"/>
    <property type="match status" value="1"/>
</dbReference>
<keyword evidence="2" id="KW-0229">DNA integration</keyword>
<dbReference type="Proteomes" id="UP000199048">
    <property type="component" value="Unassembled WGS sequence"/>
</dbReference>
<dbReference type="Gene3D" id="1.10.150.130">
    <property type="match status" value="1"/>
</dbReference>
<proteinExistence type="inferred from homology"/>
<accession>A0A1I4N211</accession>
<keyword evidence="4" id="KW-0233">DNA recombination</keyword>
<feature type="domain" description="Core-binding (CB)" evidence="7">
    <location>
        <begin position="101"/>
        <end position="183"/>
    </location>
</feature>
<dbReference type="GO" id="GO:0015074">
    <property type="term" value="P:DNA integration"/>
    <property type="evidence" value="ECO:0007669"/>
    <property type="project" value="UniProtKB-KW"/>
</dbReference>
<dbReference type="InterPro" id="IPR013762">
    <property type="entry name" value="Integrase-like_cat_sf"/>
</dbReference>
<evidence type="ECO:0000256" key="2">
    <source>
        <dbReference type="ARBA" id="ARBA00022908"/>
    </source>
</evidence>
<evidence type="ECO:0000256" key="3">
    <source>
        <dbReference type="ARBA" id="ARBA00023125"/>
    </source>
</evidence>
<dbReference type="SUPFAM" id="SSF56349">
    <property type="entry name" value="DNA breaking-rejoining enzymes"/>
    <property type="match status" value="1"/>
</dbReference>
<evidence type="ECO:0000256" key="4">
    <source>
        <dbReference type="ARBA" id="ARBA00023172"/>
    </source>
</evidence>
<dbReference type="Pfam" id="PF13356">
    <property type="entry name" value="Arm-DNA-bind_3"/>
    <property type="match status" value="1"/>
</dbReference>
<evidence type="ECO:0000259" key="6">
    <source>
        <dbReference type="PROSITE" id="PS51898"/>
    </source>
</evidence>
<dbReference type="InterPro" id="IPR010998">
    <property type="entry name" value="Integrase_recombinase_N"/>
</dbReference>
<reference evidence="9" key="1">
    <citation type="submission" date="2016-10" db="EMBL/GenBank/DDBJ databases">
        <authorList>
            <person name="Varghese N."/>
            <person name="Submissions S."/>
        </authorList>
    </citation>
    <scope>NUCLEOTIDE SEQUENCE [LARGE SCALE GENOMIC DNA]</scope>
    <source>
        <strain evidence="9">BL36</strain>
    </source>
</reference>
<evidence type="ECO:0000256" key="1">
    <source>
        <dbReference type="ARBA" id="ARBA00008857"/>
    </source>
</evidence>
<dbReference type="PANTHER" id="PTHR30629:SF2">
    <property type="entry name" value="PROPHAGE INTEGRASE INTS-RELATED"/>
    <property type="match status" value="1"/>
</dbReference>
<evidence type="ECO:0000256" key="5">
    <source>
        <dbReference type="PROSITE-ProRule" id="PRU01248"/>
    </source>
</evidence>
<dbReference type="EMBL" id="FOTK01000019">
    <property type="protein sequence ID" value="SFM09624.1"/>
    <property type="molecule type" value="Genomic_DNA"/>
</dbReference>
<feature type="domain" description="Tyr recombinase" evidence="6">
    <location>
        <begin position="204"/>
        <end position="399"/>
    </location>
</feature>
<dbReference type="AlphaFoldDB" id="A0A1I4N211"/>
<dbReference type="InterPro" id="IPR053876">
    <property type="entry name" value="Phage_int_M"/>
</dbReference>
<dbReference type="Gene3D" id="1.10.443.10">
    <property type="entry name" value="Intergrase catalytic core"/>
    <property type="match status" value="1"/>
</dbReference>
<sequence length="414" mass="45314">MAARVLTVQAIERLKPDAARRLEIPDATLPGLYFIIQPSGAKSWAVRYRHGGRTRKLTLGAYPALDLVKARTEGRAALQSVSLGQDPIAERKVAVPLPTRDLIGSVIDSFIERHVKPRNRPRTAEETIRILRTKVLPVWDGRKIQDISRRDVIDLLDGIVDAGTPVAANRTLAALSKLFNWATDRGVIDANPCVRIKAPAAETSRDRVLSDEELRLLWRGCASIGWPFGPFVQLLLLTAQRRDEVAKMRRVELRESGTLWTIPGERAKNGQAHDVPLSGTAQGILGSLPRVAGRAGYLISTTGNSGISGYAKAKARLDAVMLALARTDAVAAGGDPDSIAIEPWRLHDLRRTASTGMGRLKIEPHVIEAVLNHRSGVIQGVAAVYNRYQYLDEKRAALEAWAAHVEAIVCKKAH</sequence>
<gene>
    <name evidence="8" type="ORF">SAMN05192568_101938</name>
</gene>
<dbReference type="InterPro" id="IPR011010">
    <property type="entry name" value="DNA_brk_join_enz"/>
</dbReference>
<dbReference type="InterPro" id="IPR002104">
    <property type="entry name" value="Integrase_catalytic"/>
</dbReference>
<evidence type="ECO:0000313" key="8">
    <source>
        <dbReference type="EMBL" id="SFM09624.1"/>
    </source>
</evidence>
<dbReference type="OrthoDB" id="7615137at2"/>
<evidence type="ECO:0000313" key="9">
    <source>
        <dbReference type="Proteomes" id="UP000199048"/>
    </source>
</evidence>
<dbReference type="InterPro" id="IPR050808">
    <property type="entry name" value="Phage_Integrase"/>
</dbReference>
<protein>
    <submittedName>
        <fullName evidence="8">Phage integrase family protein</fullName>
    </submittedName>
</protein>
<dbReference type="STRING" id="582667.SAMN05192568_101938"/>
<dbReference type="InterPro" id="IPR038488">
    <property type="entry name" value="Integrase_DNA-bd_sf"/>
</dbReference>
<dbReference type="Pfam" id="PF22022">
    <property type="entry name" value="Phage_int_M"/>
    <property type="match status" value="1"/>
</dbReference>
<dbReference type="InterPro" id="IPR044068">
    <property type="entry name" value="CB"/>
</dbReference>
<dbReference type="PANTHER" id="PTHR30629">
    <property type="entry name" value="PROPHAGE INTEGRASE"/>
    <property type="match status" value="1"/>
</dbReference>
<dbReference type="PROSITE" id="PS51898">
    <property type="entry name" value="TYR_RECOMBINASE"/>
    <property type="match status" value="1"/>
</dbReference>
<dbReference type="GO" id="GO:0006310">
    <property type="term" value="P:DNA recombination"/>
    <property type="evidence" value="ECO:0007669"/>
    <property type="project" value="UniProtKB-KW"/>
</dbReference>
<name>A0A1I4N211_9HYPH</name>
<comment type="similarity">
    <text evidence="1">Belongs to the 'phage' integrase family.</text>
</comment>
<keyword evidence="3 5" id="KW-0238">DNA-binding</keyword>
<dbReference type="Pfam" id="PF00589">
    <property type="entry name" value="Phage_integrase"/>
    <property type="match status" value="1"/>
</dbReference>